<reference evidence="2 4" key="2">
    <citation type="submission" date="2014-07" db="EMBL/GenBank/DDBJ databases">
        <title>Porphyromonadaceae bacterium OUH 334697 = ATCC BAA-2682 = DSM 28341 draft genome.</title>
        <authorList>
            <person name="Sydenham T.V."/>
            <person name="Hasman H."/>
            <person name="Justesen U.S."/>
        </authorList>
    </citation>
    <scope>NUCLEOTIDE SEQUENCE [LARGE SCALE GENOMIC DNA]</scope>
    <source>
        <strain evidence="2 4">OUH 334697</strain>
    </source>
</reference>
<dbReference type="InterPro" id="IPR052917">
    <property type="entry name" value="Stress-Dev_Protein"/>
</dbReference>
<dbReference type="Proteomes" id="UP000031937">
    <property type="component" value="Unassembled WGS sequence"/>
</dbReference>
<dbReference type="SUPFAM" id="SSF50475">
    <property type="entry name" value="FMN-binding split barrel"/>
    <property type="match status" value="1"/>
</dbReference>
<gene>
    <name evidence="3" type="ORF">BA92_05080</name>
    <name evidence="2" type="ORF">IE90_11140</name>
</gene>
<evidence type="ECO:0000313" key="2">
    <source>
        <dbReference type="EMBL" id="KIO43664.1"/>
    </source>
</evidence>
<dbReference type="AlphaFoldDB" id="A0A0C3MH60"/>
<reference evidence="3 5" key="1">
    <citation type="submission" date="2014-07" db="EMBL/GenBank/DDBJ databases">
        <title>Porphyromonadaceae bacterium OUH 308042 = ATCC BAA-2681 = DSM 28342 draft genome.</title>
        <authorList>
            <person name="Sydenham T.V."/>
            <person name="Hasman H."/>
            <person name="Justensen U.S."/>
        </authorList>
    </citation>
    <scope>NUCLEOTIDE SEQUENCE [LARGE SCALE GENOMIC DNA]</scope>
    <source>
        <strain evidence="3 5">OUH 308042</strain>
    </source>
</reference>
<proteinExistence type="predicted"/>
<evidence type="ECO:0000313" key="3">
    <source>
        <dbReference type="EMBL" id="KIO45828.1"/>
    </source>
</evidence>
<dbReference type="InterPro" id="IPR038725">
    <property type="entry name" value="YdaG_split_barrel_FMN-bd"/>
</dbReference>
<evidence type="ECO:0000313" key="5">
    <source>
        <dbReference type="Proteomes" id="UP000031980"/>
    </source>
</evidence>
<dbReference type="InterPro" id="IPR012349">
    <property type="entry name" value="Split_barrel_FMN-bd"/>
</dbReference>
<feature type="domain" description="General stress protein FMN-binding split barrel" evidence="1">
    <location>
        <begin position="6"/>
        <end position="126"/>
    </location>
</feature>
<dbReference type="Proteomes" id="UP000031980">
    <property type="component" value="Unassembled WGS sequence"/>
</dbReference>
<dbReference type="EMBL" id="JPIT01000031">
    <property type="protein sequence ID" value="KIO43664.1"/>
    <property type="molecule type" value="Genomic_DNA"/>
</dbReference>
<keyword evidence="5" id="KW-1185">Reference proteome</keyword>
<accession>A0A0C3MH60</accession>
<comment type="caution">
    <text evidence="3">The sequence shown here is derived from an EMBL/GenBank/DDBJ whole genome shotgun (WGS) entry which is preliminary data.</text>
</comment>
<sequence length="135" mass="15132">MKTLKEQAAEMLKRCETVVVASVNNGGFPRPVPMSKIHSEGYAEVWMATGKDSLKTRDFAGNPKAGLCFSENGNSVVLTGIVEIITDKVSLEKFWQDWFIEHFTGGVTDPNYVLLKFTGHHATFWIDGKFVHRKI</sequence>
<dbReference type="RefSeq" id="WP_041503858.1">
    <property type="nucleotide sequence ID" value="NZ_JPIT01000031.1"/>
</dbReference>
<evidence type="ECO:0000313" key="4">
    <source>
        <dbReference type="Proteomes" id="UP000031937"/>
    </source>
</evidence>
<dbReference type="Gene3D" id="2.30.110.10">
    <property type="entry name" value="Electron Transport, Fmn-binding Protein, Chain A"/>
    <property type="match status" value="1"/>
</dbReference>
<organism evidence="3 5">
    <name type="scientific">Sanguibacteroides justesenii</name>
    <dbReference type="NCBI Taxonomy" id="1547597"/>
    <lineage>
        <taxon>Bacteria</taxon>
        <taxon>Pseudomonadati</taxon>
        <taxon>Bacteroidota</taxon>
        <taxon>Bacteroidia</taxon>
        <taxon>Bacteroidales</taxon>
        <taxon>Porphyromonadaceae</taxon>
        <taxon>Sanguibacteroides</taxon>
    </lineage>
</organism>
<protein>
    <submittedName>
        <fullName evidence="3">General stress protein</fullName>
    </submittedName>
</protein>
<dbReference type="PANTHER" id="PTHR34818:SF1">
    <property type="entry name" value="PROTEIN BLI-3"/>
    <property type="match status" value="1"/>
</dbReference>
<evidence type="ECO:0000259" key="1">
    <source>
        <dbReference type="Pfam" id="PF16242"/>
    </source>
</evidence>
<dbReference type="EMBL" id="JPIU01000037">
    <property type="protein sequence ID" value="KIO45828.1"/>
    <property type="molecule type" value="Genomic_DNA"/>
</dbReference>
<name>A0A0C3MH60_9PORP</name>
<dbReference type="Pfam" id="PF16242">
    <property type="entry name" value="Pyrid_ox_like"/>
    <property type="match status" value="1"/>
</dbReference>
<dbReference type="PANTHER" id="PTHR34818">
    <property type="entry name" value="PROTEIN BLI-3"/>
    <property type="match status" value="1"/>
</dbReference>